<dbReference type="GO" id="GO:0030261">
    <property type="term" value="P:chromosome condensation"/>
    <property type="evidence" value="ECO:0007669"/>
    <property type="project" value="UniProtKB-KW"/>
</dbReference>
<keyword evidence="3 5" id="KW-0238">DNA-binding</keyword>
<dbReference type="Pfam" id="PF00216">
    <property type="entry name" value="Bac_DNA_binding"/>
    <property type="match status" value="1"/>
</dbReference>
<sequence>MTKYEFLKAVADSLRAAHPDRDVSTVMVEATLAAMGDVAAAELLGGGEVPLLGLGKLKVRTTAARQGRNPRTGEPVSIPAGRRAVFVPGSALKEALKE</sequence>
<keyword evidence="6" id="KW-1185">Reference proteome</keyword>
<dbReference type="CDD" id="cd00591">
    <property type="entry name" value="HU_IHF"/>
    <property type="match status" value="1"/>
</dbReference>
<keyword evidence="2" id="KW-0226">DNA condensation</keyword>
<dbReference type="Proteomes" id="UP000186323">
    <property type="component" value="Chromosome I"/>
</dbReference>
<dbReference type="GO" id="GO:0030527">
    <property type="term" value="F:structural constituent of chromatin"/>
    <property type="evidence" value="ECO:0007669"/>
    <property type="project" value="InterPro"/>
</dbReference>
<evidence type="ECO:0000313" key="5">
    <source>
        <dbReference type="EMBL" id="SFV72323.1"/>
    </source>
</evidence>
<dbReference type="InterPro" id="IPR010992">
    <property type="entry name" value="IHF-like_DNA-bd_dom_sf"/>
</dbReference>
<dbReference type="KEGG" id="dpg:DESPIGER_0433"/>
<proteinExistence type="inferred from homology"/>
<evidence type="ECO:0000256" key="3">
    <source>
        <dbReference type="ARBA" id="ARBA00023125"/>
    </source>
</evidence>
<protein>
    <submittedName>
        <fullName evidence="5">DNA-binding protein HBsu</fullName>
    </submittedName>
</protein>
<evidence type="ECO:0000256" key="4">
    <source>
        <dbReference type="RuleBase" id="RU003939"/>
    </source>
</evidence>
<dbReference type="RefSeq" id="WP_072332477.1">
    <property type="nucleotide sequence ID" value="NZ_LT630450.1"/>
</dbReference>
<dbReference type="SMART" id="SM00411">
    <property type="entry name" value="BHL"/>
    <property type="match status" value="1"/>
</dbReference>
<reference evidence="6" key="1">
    <citation type="submission" date="2016-10" db="EMBL/GenBank/DDBJ databases">
        <authorList>
            <person name="Wegmann U."/>
        </authorList>
    </citation>
    <scope>NUCLEOTIDE SEQUENCE [LARGE SCALE GENOMIC DNA]</scope>
</reference>
<dbReference type="AlphaFoldDB" id="A0A1K1LC88"/>
<name>A0A1K1LC88_9BACT</name>
<dbReference type="GO" id="GO:0005829">
    <property type="term" value="C:cytosol"/>
    <property type="evidence" value="ECO:0007669"/>
    <property type="project" value="TreeGrafter"/>
</dbReference>
<dbReference type="GO" id="GO:0003677">
    <property type="term" value="F:DNA binding"/>
    <property type="evidence" value="ECO:0007669"/>
    <property type="project" value="UniProtKB-KW"/>
</dbReference>
<accession>A0A1K1LC88</accession>
<dbReference type="PANTHER" id="PTHR33175">
    <property type="entry name" value="DNA-BINDING PROTEIN HU"/>
    <property type="match status" value="1"/>
</dbReference>
<comment type="similarity">
    <text evidence="1 4">Belongs to the bacterial histone-like protein family.</text>
</comment>
<evidence type="ECO:0000256" key="1">
    <source>
        <dbReference type="ARBA" id="ARBA00010529"/>
    </source>
</evidence>
<dbReference type="InterPro" id="IPR000119">
    <property type="entry name" value="Hist_DNA-bd"/>
</dbReference>
<dbReference type="PANTHER" id="PTHR33175:SF3">
    <property type="entry name" value="DNA-BINDING PROTEIN HU-BETA"/>
    <property type="match status" value="1"/>
</dbReference>
<gene>
    <name evidence="5" type="ORF">DESPIGER_0433</name>
</gene>
<dbReference type="SUPFAM" id="SSF47729">
    <property type="entry name" value="IHF-like DNA-binding proteins"/>
    <property type="match status" value="1"/>
</dbReference>
<dbReference type="OrthoDB" id="9799835at2"/>
<organism evidence="5 6">
    <name type="scientific">Desulfovibrio piger</name>
    <dbReference type="NCBI Taxonomy" id="901"/>
    <lineage>
        <taxon>Bacteria</taxon>
        <taxon>Pseudomonadati</taxon>
        <taxon>Thermodesulfobacteriota</taxon>
        <taxon>Desulfovibrionia</taxon>
        <taxon>Desulfovibrionales</taxon>
        <taxon>Desulfovibrionaceae</taxon>
        <taxon>Desulfovibrio</taxon>
    </lineage>
</organism>
<dbReference type="EMBL" id="LT630450">
    <property type="protein sequence ID" value="SFV72323.1"/>
    <property type="molecule type" value="Genomic_DNA"/>
</dbReference>
<evidence type="ECO:0000313" key="6">
    <source>
        <dbReference type="Proteomes" id="UP000186323"/>
    </source>
</evidence>
<dbReference type="PRINTS" id="PR01727">
    <property type="entry name" value="DNABINDINGHU"/>
</dbReference>
<dbReference type="Gene3D" id="4.10.520.10">
    <property type="entry name" value="IHF-like DNA-binding proteins"/>
    <property type="match status" value="1"/>
</dbReference>
<evidence type="ECO:0000256" key="2">
    <source>
        <dbReference type="ARBA" id="ARBA00023067"/>
    </source>
</evidence>